<protein>
    <submittedName>
        <fullName evidence="2">Uncharacterized protein</fullName>
    </submittedName>
</protein>
<accession>A0A6P4IA26</accession>
<dbReference type="GeneID" id="108072697"/>
<evidence type="ECO:0000313" key="2">
    <source>
        <dbReference type="RefSeq" id="XP_017019423.1"/>
    </source>
</evidence>
<sequence length="110" mass="13184">MEDTSFPVVSKTNLFNKFKEIDELKDLKLNYYKNHYDFHIRELRKEEGLGLALKMNNDRLVVNMVGSQLMDDVLTGRCDTIDFEDYMKHRKRIKISELEKFQENITENTF</sequence>
<dbReference type="Pfam" id="PF05348">
    <property type="entry name" value="UMP1"/>
    <property type="match status" value="1"/>
</dbReference>
<dbReference type="RefSeq" id="XP_017019423.1">
    <property type="nucleotide sequence ID" value="XM_017163934.3"/>
</dbReference>
<keyword evidence="1" id="KW-1185">Reference proteome</keyword>
<proteinExistence type="predicted"/>
<dbReference type="OrthoDB" id="15001at2759"/>
<dbReference type="Proteomes" id="UP001652661">
    <property type="component" value="Chromosome 3L"/>
</dbReference>
<name>A0A6P4IA26_DROKI</name>
<organism evidence="1 2">
    <name type="scientific">Drosophila kikkawai</name>
    <name type="common">Fruit fly</name>
    <dbReference type="NCBI Taxonomy" id="30033"/>
    <lineage>
        <taxon>Eukaryota</taxon>
        <taxon>Metazoa</taxon>
        <taxon>Ecdysozoa</taxon>
        <taxon>Arthropoda</taxon>
        <taxon>Hexapoda</taxon>
        <taxon>Insecta</taxon>
        <taxon>Pterygota</taxon>
        <taxon>Neoptera</taxon>
        <taxon>Endopterygota</taxon>
        <taxon>Diptera</taxon>
        <taxon>Brachycera</taxon>
        <taxon>Muscomorpha</taxon>
        <taxon>Ephydroidea</taxon>
        <taxon>Drosophilidae</taxon>
        <taxon>Drosophila</taxon>
        <taxon>Sophophora</taxon>
    </lineage>
</organism>
<reference evidence="2" key="1">
    <citation type="submission" date="2025-08" db="UniProtKB">
        <authorList>
            <consortium name="RefSeq"/>
        </authorList>
    </citation>
    <scope>IDENTIFICATION</scope>
    <source>
        <strain evidence="2">14028-0561.14</strain>
        <tissue evidence="2">Whole fly</tissue>
    </source>
</reference>
<gene>
    <name evidence="2" type="primary">LOC108072697</name>
</gene>
<evidence type="ECO:0000313" key="1">
    <source>
        <dbReference type="Proteomes" id="UP001652661"/>
    </source>
</evidence>
<dbReference type="AlphaFoldDB" id="A0A6P4IA26"/>